<sequence>MKLNNISEGQILKNYKALCAELEIEIKKNTNSKKAQLKELSRYCDYSKMGHQFIIKQIYNEPLPKAENRGKSKGSRNNNNTYGNMIQLLILDLLVQGKNRGQVTISRSKLLRTIEMVNPNYSYCGEHVKGLAKYAETEEAIVYDFYNTSNSNFKSAIETALKQLVDKRIIFYESVTKVCEKVTNQYRLATEEEKELILQCEKSVLEEFGYKRISQVRSSRHWKRYRDKVQKVISIKSDINFHFIAYNITVNEKYIKGEYLELFDLLLEDIKRTKYKDELNATVYLNLIHNAQKRHEKASITQKMGVHRAKNNYIEDISKLVRLLIDKENGSIVKQIQKIESEERSKEECAFG</sequence>
<dbReference type="EMBL" id="ATAE01000008">
    <property type="protein sequence ID" value="ERN54306.1"/>
    <property type="molecule type" value="Genomic_DNA"/>
</dbReference>
<name>U6SUG7_9BACI</name>
<comment type="caution">
    <text evidence="1">The sequence shown here is derived from an EMBL/GenBank/DDBJ whole genome shotgun (WGS) entry which is preliminary data.</text>
</comment>
<dbReference type="PATRIC" id="fig|1188261.3.peg.938"/>
<reference evidence="1 2" key="1">
    <citation type="journal article" date="2013" name="Genome Announc.">
        <title>Genome Sequence of the Extreme Obligate Alkaliphile Bacillus marmarensis Strain DSM 21297.</title>
        <authorList>
            <person name="Wernick D.G."/>
            <person name="Choi K.Y."/>
            <person name="Tat C.A."/>
            <person name="Lafontaine Rivera J.G."/>
            <person name="Liao J.C."/>
        </authorList>
    </citation>
    <scope>NUCLEOTIDE SEQUENCE [LARGE SCALE GENOMIC DNA]</scope>
    <source>
        <strain evidence="1 2">DSM 21297</strain>
    </source>
</reference>
<evidence type="ECO:0000313" key="1">
    <source>
        <dbReference type="EMBL" id="ERN54306.1"/>
    </source>
</evidence>
<accession>U6SUG7</accession>
<gene>
    <name evidence="1" type="ORF">A33I_07720</name>
</gene>
<keyword evidence="2" id="KW-1185">Reference proteome</keyword>
<evidence type="ECO:0000313" key="2">
    <source>
        <dbReference type="Proteomes" id="UP000017170"/>
    </source>
</evidence>
<proteinExistence type="predicted"/>
<dbReference type="RefSeq" id="WP_022627269.1">
    <property type="nucleotide sequence ID" value="NZ_ATAE01000008.1"/>
</dbReference>
<organism evidence="1 2">
    <name type="scientific">Alkalihalophilus marmarensis DSM 21297</name>
    <dbReference type="NCBI Taxonomy" id="1188261"/>
    <lineage>
        <taxon>Bacteria</taxon>
        <taxon>Bacillati</taxon>
        <taxon>Bacillota</taxon>
        <taxon>Bacilli</taxon>
        <taxon>Bacillales</taxon>
        <taxon>Bacillaceae</taxon>
        <taxon>Alkalihalophilus</taxon>
    </lineage>
</organism>
<protein>
    <submittedName>
        <fullName evidence="1">Uncharacterized protein</fullName>
    </submittedName>
</protein>
<dbReference type="AlphaFoldDB" id="U6SUG7"/>
<dbReference type="Proteomes" id="UP000017170">
    <property type="component" value="Unassembled WGS sequence"/>
</dbReference>